<feature type="signal peptide" evidence="1">
    <location>
        <begin position="1"/>
        <end position="33"/>
    </location>
</feature>
<keyword evidence="3" id="KW-1185">Reference proteome</keyword>
<evidence type="ECO:0000256" key="1">
    <source>
        <dbReference type="SAM" id="SignalP"/>
    </source>
</evidence>
<keyword evidence="1" id="KW-0732">Signal</keyword>
<dbReference type="EMBL" id="JADOUF010000001">
    <property type="protein sequence ID" value="MBG6141660.1"/>
    <property type="molecule type" value="Genomic_DNA"/>
</dbReference>
<accession>A0A8J7KKU2</accession>
<comment type="caution">
    <text evidence="2">The sequence shown here is derived from an EMBL/GenBank/DDBJ whole genome shotgun (WGS) entry which is preliminary data.</text>
</comment>
<gene>
    <name evidence="2" type="ORF">IW245_007854</name>
</gene>
<dbReference type="RefSeq" id="WP_197008047.1">
    <property type="nucleotide sequence ID" value="NZ_BONS01000013.1"/>
</dbReference>
<protein>
    <recommendedName>
        <fullName evidence="4">SH3 domain-containing protein</fullName>
    </recommendedName>
</protein>
<proteinExistence type="predicted"/>
<evidence type="ECO:0000313" key="3">
    <source>
        <dbReference type="Proteomes" id="UP000622552"/>
    </source>
</evidence>
<feature type="chain" id="PRO_5035205008" description="SH3 domain-containing protein" evidence="1">
    <location>
        <begin position="34"/>
        <end position="121"/>
    </location>
</feature>
<dbReference type="Proteomes" id="UP000622552">
    <property type="component" value="Unassembled WGS sequence"/>
</dbReference>
<name>A0A8J7KKU2_9ACTN</name>
<sequence length="121" mass="12594">MTSVLTRSRIAALALAGAATVAAVTVPVGAAQAATPLRVQCFYTVTAAGDGQSVRYGASTTTAAVGTMHTGDVVITWKTTTTLNGYVWSADFYAGHRYYPLTNTTTGAVYAVRDHCENIDA</sequence>
<evidence type="ECO:0008006" key="4">
    <source>
        <dbReference type="Google" id="ProtNLM"/>
    </source>
</evidence>
<dbReference type="AlphaFoldDB" id="A0A8J7KKU2"/>
<evidence type="ECO:0000313" key="2">
    <source>
        <dbReference type="EMBL" id="MBG6141660.1"/>
    </source>
</evidence>
<organism evidence="2 3">
    <name type="scientific">Longispora fulva</name>
    <dbReference type="NCBI Taxonomy" id="619741"/>
    <lineage>
        <taxon>Bacteria</taxon>
        <taxon>Bacillati</taxon>
        <taxon>Actinomycetota</taxon>
        <taxon>Actinomycetes</taxon>
        <taxon>Micromonosporales</taxon>
        <taxon>Micromonosporaceae</taxon>
        <taxon>Longispora</taxon>
    </lineage>
</organism>
<reference evidence="2" key="1">
    <citation type="submission" date="2020-11" db="EMBL/GenBank/DDBJ databases">
        <title>Sequencing the genomes of 1000 actinobacteria strains.</title>
        <authorList>
            <person name="Klenk H.-P."/>
        </authorList>
    </citation>
    <scope>NUCLEOTIDE SEQUENCE</scope>
    <source>
        <strain evidence="2">DSM 45356</strain>
    </source>
</reference>